<dbReference type="EMBL" id="CP109546">
    <property type="protein sequence ID" value="WTZ14507.1"/>
    <property type="molecule type" value="Genomic_DNA"/>
</dbReference>
<dbReference type="EMBL" id="CP109546">
    <property type="protein sequence ID" value="WTZ06579.1"/>
    <property type="molecule type" value="Genomic_DNA"/>
</dbReference>
<reference evidence="2" key="1">
    <citation type="submission" date="2022-10" db="EMBL/GenBank/DDBJ databases">
        <title>The complete genomes of actinobacterial strains from the NBC collection.</title>
        <authorList>
            <person name="Joergensen T.S."/>
            <person name="Alvarez Arevalo M."/>
            <person name="Sterndorff E.B."/>
            <person name="Faurdal D."/>
            <person name="Vuksanovic O."/>
            <person name="Mourched A.-S."/>
            <person name="Charusanti P."/>
            <person name="Shaw S."/>
            <person name="Blin K."/>
            <person name="Weber T."/>
        </authorList>
    </citation>
    <scope>NUCLEOTIDE SEQUENCE</scope>
    <source>
        <strain evidence="2">NBC_01393</strain>
    </source>
</reference>
<proteinExistence type="predicted"/>
<sequence length="50" mass="5425">MALLEGVVTLACHFGANEVLRKSGQYGPRVEVPESADVQTRLLAFIGRQP</sequence>
<organism evidence="2">
    <name type="scientific">Streptomyces sp. NBC_01393</name>
    <dbReference type="NCBI Taxonomy" id="2903851"/>
    <lineage>
        <taxon>Bacteria</taxon>
        <taxon>Bacillati</taxon>
        <taxon>Actinomycetota</taxon>
        <taxon>Actinomycetes</taxon>
        <taxon>Kitasatosporales</taxon>
        <taxon>Streptomycetaceae</taxon>
        <taxon>Streptomyces</taxon>
    </lineage>
</organism>
<accession>A0AAU3IDF1</accession>
<name>A0AAU3IDF1_9ACTN</name>
<evidence type="ECO:0000313" key="1">
    <source>
        <dbReference type="EMBL" id="WTZ06579.1"/>
    </source>
</evidence>
<dbReference type="AlphaFoldDB" id="A0AAU3IDF1"/>
<gene>
    <name evidence="1" type="ORF">OG699_00160</name>
    <name evidence="2" type="ORF">OG699_45100</name>
</gene>
<protein>
    <submittedName>
        <fullName evidence="2">Uncharacterized protein</fullName>
    </submittedName>
</protein>
<evidence type="ECO:0000313" key="2">
    <source>
        <dbReference type="EMBL" id="WTZ14507.1"/>
    </source>
</evidence>